<comment type="caution">
    <text evidence="2">The sequence shown here is derived from an EMBL/GenBank/DDBJ whole genome shotgun (WGS) entry which is preliminary data.</text>
</comment>
<organism evidence="2 3">
    <name type="scientific">Inhella proteolytica</name>
    <dbReference type="NCBI Taxonomy" id="2795029"/>
    <lineage>
        <taxon>Bacteria</taxon>
        <taxon>Pseudomonadati</taxon>
        <taxon>Pseudomonadota</taxon>
        <taxon>Betaproteobacteria</taxon>
        <taxon>Burkholderiales</taxon>
        <taxon>Sphaerotilaceae</taxon>
        <taxon>Inhella</taxon>
    </lineage>
</organism>
<feature type="chain" id="PRO_5037848804" description="Glycoside hydrolase" evidence="1">
    <location>
        <begin position="22"/>
        <end position="724"/>
    </location>
</feature>
<reference evidence="2" key="1">
    <citation type="submission" date="2020-12" db="EMBL/GenBank/DDBJ databases">
        <title>The genome sequence of Inhella sp. 1Y17.</title>
        <authorList>
            <person name="Liu Y."/>
        </authorList>
    </citation>
    <scope>NUCLEOTIDE SEQUENCE</scope>
    <source>
        <strain evidence="2">1Y17</strain>
    </source>
</reference>
<gene>
    <name evidence="2" type="ORF">I7X39_11215</name>
</gene>
<sequence length="724" mass="77215">MALVRALLIFFLLCGLHLGQAAPAGFSAWAEAAGPLHRTSLSVQLQAGTADQGQSSQLYIAANTPDGQWYSYTPAGWRHAPNGDVQPYQAVTLGQHKVAVLRQMDLRGLEGTAIYAGYGQSVAEVLARQSYTRVYYVGSTLAGAPDAGDWLQFSINVQDFSYPELSAAAVTRIVDLHEQYRFPVDIYLSDTMLDVYQSSYPALLERLRSSPFVGLNYHMRPPKPYYLNYDWAGLANLSASAQTAEIQAYESVLVDLTTGQKTSKPGGYQLLRTLGDNARIAIVPAMQADEKFLDATATAFKNLGASWTLAHTGGALNLGDTARGLYLRPEHYDLKLFELTGQTGQAVVEAAFSAARALPGARAPFFVGAKMHDNDFFAQKSAWNVVYVDGGKRPPWNPALKSALKSSADQAAQWAIYESALAYVSSQRQRFGIANAPGLAQLRATAQDAGGPQLHVSGTMHIESVPTNWPNVDDLIAFFRRAVVAGKVGTQATGMRWSIGADIGWLNGEARAGEVIRTLQPLGVEFDVHAHSAADRAACAERIRALGGTPNSVASGLLNTEIDGLRQPQRGSTGSSWQAETLWGIVTGVGHGTDSDDTAAGLWRPRSGSDWKAHDPAGNLVAVGNGGRTLQAAEALANSLLTGSHVMPVYSVTLNVAPKTLTVVDTSDGITQIEAWAARVGLLAPVRWSSISATAAAFKAAGGLPSRVNPTNTATALSRPARPR</sequence>
<protein>
    <recommendedName>
        <fullName evidence="4">Glycoside hydrolase</fullName>
    </recommendedName>
</protein>
<evidence type="ECO:0000313" key="3">
    <source>
        <dbReference type="Proteomes" id="UP000613266"/>
    </source>
</evidence>
<dbReference type="Proteomes" id="UP000613266">
    <property type="component" value="Unassembled WGS sequence"/>
</dbReference>
<feature type="signal peptide" evidence="1">
    <location>
        <begin position="1"/>
        <end position="21"/>
    </location>
</feature>
<evidence type="ECO:0000313" key="2">
    <source>
        <dbReference type="EMBL" id="MBH9577471.1"/>
    </source>
</evidence>
<dbReference type="AlphaFoldDB" id="A0A931NGS2"/>
<accession>A0A931NGS2</accession>
<dbReference type="RefSeq" id="WP_198111237.1">
    <property type="nucleotide sequence ID" value="NZ_JAEDAK010000006.1"/>
</dbReference>
<proteinExistence type="predicted"/>
<dbReference type="EMBL" id="JAEDAK010000006">
    <property type="protein sequence ID" value="MBH9577471.1"/>
    <property type="molecule type" value="Genomic_DNA"/>
</dbReference>
<evidence type="ECO:0008006" key="4">
    <source>
        <dbReference type="Google" id="ProtNLM"/>
    </source>
</evidence>
<name>A0A931NGS2_9BURK</name>
<evidence type="ECO:0000256" key="1">
    <source>
        <dbReference type="SAM" id="SignalP"/>
    </source>
</evidence>
<keyword evidence="3" id="KW-1185">Reference proteome</keyword>
<keyword evidence="1" id="KW-0732">Signal</keyword>